<dbReference type="PANTHER" id="PTHR13780">
    <property type="entry name" value="AMP-ACTIVATED PROTEIN KINASE, GAMMA REGULATORY SUBUNIT"/>
    <property type="match status" value="1"/>
</dbReference>
<evidence type="ECO:0000256" key="3">
    <source>
        <dbReference type="SAM" id="MobiDB-lite"/>
    </source>
</evidence>
<keyword evidence="1" id="KW-0677">Repeat</keyword>
<dbReference type="AlphaFoldDB" id="A0A8T2NCY0"/>
<evidence type="ECO:0000313" key="4">
    <source>
        <dbReference type="EMBL" id="KAG9334337.1"/>
    </source>
</evidence>
<protein>
    <submittedName>
        <fullName evidence="4">Uncharacterized protein</fullName>
    </submittedName>
</protein>
<sequence length="244" mass="27008">MLTQNYLASESPGEGCRRKGLTRLRRRPSPDRRQPPPYPQPHGEQTAPLLSRLLPSSCLAPWNTTVRIAIATDGSRQKGEDKSLDQTAEESESDIYMRFMKSHKCYDIVPTSSKLVVFDTTLQRNCRAERKMFGSRLRATGCASLTGLQVKKAFFALVANGVRAAPLWETKKQSFVGKFRASSSHRVSHLFVYPSAAKVIVFSDDRGSGRGKIRSDGEETLSQNPFALSVEPPSAAVTQSCLIM</sequence>
<dbReference type="GO" id="GO:0019901">
    <property type="term" value="F:protein kinase binding"/>
    <property type="evidence" value="ECO:0007669"/>
    <property type="project" value="TreeGrafter"/>
</dbReference>
<dbReference type="GO" id="GO:0016208">
    <property type="term" value="F:AMP binding"/>
    <property type="evidence" value="ECO:0007669"/>
    <property type="project" value="TreeGrafter"/>
</dbReference>
<dbReference type="OrthoDB" id="449052at2759"/>
<dbReference type="GO" id="GO:0005737">
    <property type="term" value="C:cytoplasm"/>
    <property type="evidence" value="ECO:0007669"/>
    <property type="project" value="TreeGrafter"/>
</dbReference>
<dbReference type="Gene3D" id="3.10.580.10">
    <property type="entry name" value="CBS-domain"/>
    <property type="match status" value="1"/>
</dbReference>
<feature type="compositionally biased region" description="Basic residues" evidence="3">
    <location>
        <begin position="18"/>
        <end position="27"/>
    </location>
</feature>
<dbReference type="GO" id="GO:0005634">
    <property type="term" value="C:nucleus"/>
    <property type="evidence" value="ECO:0007669"/>
    <property type="project" value="TreeGrafter"/>
</dbReference>
<gene>
    <name evidence="4" type="ORF">JZ751_008223</name>
</gene>
<dbReference type="Proteomes" id="UP000824540">
    <property type="component" value="Unassembled WGS sequence"/>
</dbReference>
<comment type="caution">
    <text evidence="4">The sequence shown here is derived from an EMBL/GenBank/DDBJ whole genome shotgun (WGS) entry which is preliminary data.</text>
</comment>
<proteinExistence type="predicted"/>
<evidence type="ECO:0000256" key="2">
    <source>
        <dbReference type="ARBA" id="ARBA00023122"/>
    </source>
</evidence>
<dbReference type="EMBL" id="JAFBMS010000153">
    <property type="protein sequence ID" value="KAG9334337.1"/>
    <property type="molecule type" value="Genomic_DNA"/>
</dbReference>
<evidence type="ECO:0000256" key="1">
    <source>
        <dbReference type="ARBA" id="ARBA00022737"/>
    </source>
</evidence>
<dbReference type="GO" id="GO:0031588">
    <property type="term" value="C:nucleotide-activated protein kinase complex"/>
    <property type="evidence" value="ECO:0007669"/>
    <property type="project" value="TreeGrafter"/>
</dbReference>
<dbReference type="InterPro" id="IPR046342">
    <property type="entry name" value="CBS_dom_sf"/>
</dbReference>
<accession>A0A8T2NCY0</accession>
<dbReference type="GO" id="GO:0019887">
    <property type="term" value="F:protein kinase regulator activity"/>
    <property type="evidence" value="ECO:0007669"/>
    <property type="project" value="TreeGrafter"/>
</dbReference>
<name>A0A8T2NCY0_9TELE</name>
<keyword evidence="5" id="KW-1185">Reference proteome</keyword>
<organism evidence="4 5">
    <name type="scientific">Albula glossodonta</name>
    <name type="common">roundjaw bonefish</name>
    <dbReference type="NCBI Taxonomy" id="121402"/>
    <lineage>
        <taxon>Eukaryota</taxon>
        <taxon>Metazoa</taxon>
        <taxon>Chordata</taxon>
        <taxon>Craniata</taxon>
        <taxon>Vertebrata</taxon>
        <taxon>Euteleostomi</taxon>
        <taxon>Actinopterygii</taxon>
        <taxon>Neopterygii</taxon>
        <taxon>Teleostei</taxon>
        <taxon>Albuliformes</taxon>
        <taxon>Albulidae</taxon>
        <taxon>Albula</taxon>
    </lineage>
</organism>
<feature type="region of interest" description="Disordered" evidence="3">
    <location>
        <begin position="1"/>
        <end position="46"/>
    </location>
</feature>
<dbReference type="PANTHER" id="PTHR13780:SF122">
    <property type="entry name" value="5'-AMP-ACTIVATED PROTEIN KINASE SUBUNIT GAMMA-2"/>
    <property type="match status" value="1"/>
</dbReference>
<keyword evidence="2" id="KW-0129">CBS domain</keyword>
<evidence type="ECO:0000313" key="5">
    <source>
        <dbReference type="Proteomes" id="UP000824540"/>
    </source>
</evidence>
<reference evidence="4" key="1">
    <citation type="thesis" date="2021" institute="BYU ScholarsArchive" country="Provo, UT, USA">
        <title>Applications of and Algorithms for Genome Assembly and Genomic Analyses with an Emphasis on Marine Teleosts.</title>
        <authorList>
            <person name="Pickett B.D."/>
        </authorList>
    </citation>
    <scope>NUCLEOTIDE SEQUENCE</scope>
    <source>
        <strain evidence="4">HI-2016</strain>
    </source>
</reference>
<dbReference type="InterPro" id="IPR050511">
    <property type="entry name" value="AMPK_gamma/SDS23_families"/>
</dbReference>